<dbReference type="EMBL" id="GGEC01054760">
    <property type="protein sequence ID" value="MBX35244.1"/>
    <property type="molecule type" value="Transcribed_RNA"/>
</dbReference>
<sequence length="29" mass="3519">MMETQQKRITAALFCKEYSHREKSQSHSY</sequence>
<proteinExistence type="predicted"/>
<name>A0A2P2MYF9_RHIMU</name>
<organism evidence="1">
    <name type="scientific">Rhizophora mucronata</name>
    <name type="common">Asiatic mangrove</name>
    <dbReference type="NCBI Taxonomy" id="61149"/>
    <lineage>
        <taxon>Eukaryota</taxon>
        <taxon>Viridiplantae</taxon>
        <taxon>Streptophyta</taxon>
        <taxon>Embryophyta</taxon>
        <taxon>Tracheophyta</taxon>
        <taxon>Spermatophyta</taxon>
        <taxon>Magnoliopsida</taxon>
        <taxon>eudicotyledons</taxon>
        <taxon>Gunneridae</taxon>
        <taxon>Pentapetalae</taxon>
        <taxon>rosids</taxon>
        <taxon>fabids</taxon>
        <taxon>Malpighiales</taxon>
        <taxon>Rhizophoraceae</taxon>
        <taxon>Rhizophora</taxon>
    </lineage>
</organism>
<reference evidence="1" key="1">
    <citation type="submission" date="2018-02" db="EMBL/GenBank/DDBJ databases">
        <title>Rhizophora mucronata_Transcriptome.</title>
        <authorList>
            <person name="Meera S.P."/>
            <person name="Sreeshan A."/>
            <person name="Augustine A."/>
        </authorList>
    </citation>
    <scope>NUCLEOTIDE SEQUENCE</scope>
    <source>
        <tissue evidence="1">Leaf</tissue>
    </source>
</reference>
<protein>
    <submittedName>
        <fullName evidence="1">Uncharacterized protein</fullName>
    </submittedName>
</protein>
<dbReference type="AlphaFoldDB" id="A0A2P2MYF9"/>
<accession>A0A2P2MYF9</accession>
<evidence type="ECO:0000313" key="1">
    <source>
        <dbReference type="EMBL" id="MBX35244.1"/>
    </source>
</evidence>